<evidence type="ECO:0000256" key="7">
    <source>
        <dbReference type="ARBA" id="ARBA00022723"/>
    </source>
</evidence>
<dbReference type="GO" id="GO:0006508">
    <property type="term" value="P:proteolysis"/>
    <property type="evidence" value="ECO:0007669"/>
    <property type="project" value="UniProtKB-KW"/>
</dbReference>
<dbReference type="Pfam" id="PF02127">
    <property type="entry name" value="Peptidase_M18"/>
    <property type="match status" value="1"/>
</dbReference>
<dbReference type="GO" id="GO:0070006">
    <property type="term" value="F:metalloaminopeptidase activity"/>
    <property type="evidence" value="ECO:0007669"/>
    <property type="project" value="TreeGrafter"/>
</dbReference>
<keyword evidence="5 11" id="KW-0031">Aminopeptidase</keyword>
<keyword evidence="7 11" id="KW-0479">Metal-binding</keyword>
<evidence type="ECO:0000256" key="6">
    <source>
        <dbReference type="ARBA" id="ARBA00022670"/>
    </source>
</evidence>
<keyword evidence="8 11" id="KW-0378">Hydrolase</keyword>
<evidence type="ECO:0000256" key="2">
    <source>
        <dbReference type="ARBA" id="ARBA00001947"/>
    </source>
</evidence>
<evidence type="ECO:0000313" key="12">
    <source>
        <dbReference type="EMBL" id="OBA27826.1"/>
    </source>
</evidence>
<dbReference type="AlphaFoldDB" id="A0A1B7TGG8"/>
<dbReference type="SUPFAM" id="SSF53187">
    <property type="entry name" value="Zn-dependent exopeptidases"/>
    <property type="match status" value="1"/>
</dbReference>
<keyword evidence="10 11" id="KW-0482">Metalloprotease</keyword>
<dbReference type="PRINTS" id="PR00932">
    <property type="entry name" value="AMINO1PTASE"/>
</dbReference>
<dbReference type="EC" id="3.4.11.21" evidence="4"/>
<dbReference type="FunFam" id="2.30.250.10:FF:000001">
    <property type="entry name" value="Aspartyl aminopeptidase 1"/>
    <property type="match status" value="1"/>
</dbReference>
<dbReference type="CDD" id="cd05658">
    <property type="entry name" value="M18_DAP"/>
    <property type="match status" value="1"/>
</dbReference>
<dbReference type="InterPro" id="IPR023358">
    <property type="entry name" value="Peptidase_M18_dom2"/>
</dbReference>
<evidence type="ECO:0000256" key="5">
    <source>
        <dbReference type="ARBA" id="ARBA00022438"/>
    </source>
</evidence>
<comment type="caution">
    <text evidence="12">The sequence shown here is derived from an EMBL/GenBank/DDBJ whole genome shotgun (WGS) entry which is preliminary data.</text>
</comment>
<dbReference type="PANTHER" id="PTHR28570">
    <property type="entry name" value="ASPARTYL AMINOPEPTIDASE"/>
    <property type="match status" value="1"/>
</dbReference>
<evidence type="ECO:0000256" key="3">
    <source>
        <dbReference type="ARBA" id="ARBA00008290"/>
    </source>
</evidence>
<dbReference type="OrthoDB" id="9880441at2759"/>
<proteinExistence type="inferred from homology"/>
<evidence type="ECO:0000256" key="8">
    <source>
        <dbReference type="ARBA" id="ARBA00022801"/>
    </source>
</evidence>
<dbReference type="GO" id="GO:0008270">
    <property type="term" value="F:zinc ion binding"/>
    <property type="evidence" value="ECO:0007669"/>
    <property type="project" value="InterPro"/>
</dbReference>
<dbReference type="SUPFAM" id="SSF101821">
    <property type="entry name" value="Aminopeptidase/glucanase lid domain"/>
    <property type="match status" value="1"/>
</dbReference>
<reference evidence="13" key="1">
    <citation type="journal article" date="2016" name="Proc. Natl. Acad. Sci. U.S.A.">
        <title>Comparative genomics of biotechnologically important yeasts.</title>
        <authorList>
            <person name="Riley R."/>
            <person name="Haridas S."/>
            <person name="Wolfe K.H."/>
            <person name="Lopes M.R."/>
            <person name="Hittinger C.T."/>
            <person name="Goeker M."/>
            <person name="Salamov A.A."/>
            <person name="Wisecaver J.H."/>
            <person name="Long T.M."/>
            <person name="Calvey C.H."/>
            <person name="Aerts A.L."/>
            <person name="Barry K.W."/>
            <person name="Choi C."/>
            <person name="Clum A."/>
            <person name="Coughlan A.Y."/>
            <person name="Deshpande S."/>
            <person name="Douglass A.P."/>
            <person name="Hanson S.J."/>
            <person name="Klenk H.-P."/>
            <person name="LaButti K.M."/>
            <person name="Lapidus A."/>
            <person name="Lindquist E.A."/>
            <person name="Lipzen A.M."/>
            <person name="Meier-Kolthoff J.P."/>
            <person name="Ohm R.A."/>
            <person name="Otillar R.P."/>
            <person name="Pangilinan J.L."/>
            <person name="Peng Y."/>
            <person name="Rokas A."/>
            <person name="Rosa C.A."/>
            <person name="Scheuner C."/>
            <person name="Sibirny A.A."/>
            <person name="Slot J.C."/>
            <person name="Stielow J.B."/>
            <person name="Sun H."/>
            <person name="Kurtzman C.P."/>
            <person name="Blackwell M."/>
            <person name="Grigoriev I.V."/>
            <person name="Jeffries T.W."/>
        </authorList>
    </citation>
    <scope>NUCLEOTIDE SEQUENCE [LARGE SCALE GENOMIC DNA]</scope>
    <source>
        <strain evidence="13">NRRL Y-1626</strain>
    </source>
</reference>
<dbReference type="GO" id="GO:0000324">
    <property type="term" value="C:fungal-type vacuole"/>
    <property type="evidence" value="ECO:0007669"/>
    <property type="project" value="TreeGrafter"/>
</dbReference>
<organism evidence="12 13">
    <name type="scientific">Hanseniaspora valbyensis NRRL Y-1626</name>
    <dbReference type="NCBI Taxonomy" id="766949"/>
    <lineage>
        <taxon>Eukaryota</taxon>
        <taxon>Fungi</taxon>
        <taxon>Dikarya</taxon>
        <taxon>Ascomycota</taxon>
        <taxon>Saccharomycotina</taxon>
        <taxon>Saccharomycetes</taxon>
        <taxon>Saccharomycodales</taxon>
        <taxon>Saccharomycodaceae</taxon>
        <taxon>Hanseniaspora</taxon>
    </lineage>
</organism>
<dbReference type="NCBIfam" id="NF002759">
    <property type="entry name" value="PRK02813.1"/>
    <property type="match status" value="1"/>
</dbReference>
<comment type="catalytic activity">
    <reaction evidence="1">
        <text>Release of an N-terminal aspartate or glutamate from a peptide, with a preference for aspartate.</text>
        <dbReference type="EC" id="3.4.11.21"/>
    </reaction>
</comment>
<keyword evidence="6 11" id="KW-0645">Protease</keyword>
<dbReference type="Gene3D" id="2.30.250.10">
    <property type="entry name" value="Aminopeptidase i, Domain 2"/>
    <property type="match status" value="1"/>
</dbReference>
<evidence type="ECO:0000256" key="4">
    <source>
        <dbReference type="ARBA" id="ARBA00011965"/>
    </source>
</evidence>
<comment type="cofactor">
    <cofactor evidence="2">
        <name>Zn(2+)</name>
        <dbReference type="ChEBI" id="CHEBI:29105"/>
    </cofactor>
</comment>
<dbReference type="InterPro" id="IPR001948">
    <property type="entry name" value="Peptidase_M18"/>
</dbReference>
<keyword evidence="13" id="KW-1185">Reference proteome</keyword>
<name>A0A1B7TGG8_9ASCO</name>
<accession>A0A1B7TGG8</accession>
<dbReference type="Gene3D" id="3.40.630.10">
    <property type="entry name" value="Zn peptidases"/>
    <property type="match status" value="1"/>
</dbReference>
<dbReference type="PANTHER" id="PTHR28570:SF3">
    <property type="entry name" value="ASPARTYL AMINOPEPTIDASE"/>
    <property type="match status" value="1"/>
</dbReference>
<evidence type="ECO:0000313" key="13">
    <source>
        <dbReference type="Proteomes" id="UP000092321"/>
    </source>
</evidence>
<protein>
    <recommendedName>
        <fullName evidence="4">aspartyl aminopeptidase</fullName>
        <ecNumber evidence="4">3.4.11.21</ecNumber>
    </recommendedName>
</protein>
<evidence type="ECO:0000256" key="9">
    <source>
        <dbReference type="ARBA" id="ARBA00022833"/>
    </source>
</evidence>
<evidence type="ECO:0000256" key="10">
    <source>
        <dbReference type="ARBA" id="ARBA00023049"/>
    </source>
</evidence>
<sequence length="510" mass="57014">MATFRLKKISSNPDMNINNNTSSSSLKNYGPDFINFLNNSPTPFHAVHSMSEILESKGFKKLDETESFQGVVEKNGKYYITRNGSSIISFIVGGKWDPSSKEASFSIVGSHTDSPVLKLKPVSKVSKEGYKQIDIELYGGGIWHTWFDQPLAIAGRVFVQTEDKIEAKLVNLHIPLFKIPTLAIHFDGKQNQAFTFDKQSQMVPFFTKDSKKIKATKSCCDDEDEGMDYEAFQSIKTMVERHHIEILDLIKDELKLNSVNEIDDFELILYPNQPSTLGGLKKEFIFSARLDNLTSCFTSISGISEIADNKEAIANDSTIRVSASFDYEEVGSAQNGGADSNFLPNILERLAFVYGDKQKDLKEPLLKSFEKELFAKSFIVSSDVSHGVNPNFAEWYESNHKPNLGEGVVLKINGNQRYTTNGYGMALIKRVAKENKVPLQLFVVKNAAPCGSTIGPMMAQRIGKTLDLGNAILSMHSINETGHVDDLGHQIRLFKGFWESYNKLQNLVQL</sequence>
<comment type="similarity">
    <text evidence="3 11">Belongs to the peptidase M18 family.</text>
</comment>
<gene>
    <name evidence="12" type="ORF">HANVADRAFT_51942</name>
</gene>
<evidence type="ECO:0000256" key="1">
    <source>
        <dbReference type="ARBA" id="ARBA00001335"/>
    </source>
</evidence>
<evidence type="ECO:0000256" key="11">
    <source>
        <dbReference type="RuleBase" id="RU004386"/>
    </source>
</evidence>
<dbReference type="EMBL" id="LXPE01000006">
    <property type="protein sequence ID" value="OBA27826.1"/>
    <property type="molecule type" value="Genomic_DNA"/>
</dbReference>
<keyword evidence="9 11" id="KW-0862">Zinc</keyword>
<dbReference type="Proteomes" id="UP000092321">
    <property type="component" value="Unassembled WGS sequence"/>
</dbReference>